<dbReference type="STRING" id="1121898.GCA_000422725_00503"/>
<evidence type="ECO:0000313" key="2">
    <source>
        <dbReference type="EMBL" id="KGO94568.1"/>
    </source>
</evidence>
<sequence length="144" mass="15993">MKKLFTLIVAFVVVTSCKTTQSVPEVGTFEILKQESHSSREKASNEVIKSQEKLVALYKELEMTDVPTVDFTKNSVVAIFMGQKSTGGYSTAVDKVMLNNDTAFVEIVETKPQDMATMMLTQPYCIALIPKTSKVEFTKNAKPE</sequence>
<accession>A0A0A2MSW0</accession>
<reference evidence="2 3" key="1">
    <citation type="submission" date="2013-09" db="EMBL/GenBank/DDBJ databases">
        <authorList>
            <person name="Zeng Z."/>
            <person name="Chen C."/>
        </authorList>
    </citation>
    <scope>NUCLEOTIDE SEQUENCE [LARGE SCALE GENOMIC DNA]</scope>
    <source>
        <strain evidence="2 3">WB 4.1-42</strain>
    </source>
</reference>
<dbReference type="Proteomes" id="UP000030111">
    <property type="component" value="Unassembled WGS sequence"/>
</dbReference>
<organism evidence="2 3">
    <name type="scientific">Flavobacterium subsaxonicum WB 4.1-42 = DSM 21790</name>
    <dbReference type="NCBI Taxonomy" id="1121898"/>
    <lineage>
        <taxon>Bacteria</taxon>
        <taxon>Pseudomonadati</taxon>
        <taxon>Bacteroidota</taxon>
        <taxon>Flavobacteriia</taxon>
        <taxon>Flavobacteriales</taxon>
        <taxon>Flavobacteriaceae</taxon>
        <taxon>Flavobacterium</taxon>
    </lineage>
</organism>
<evidence type="ECO:0000313" key="3">
    <source>
        <dbReference type="Proteomes" id="UP000030111"/>
    </source>
</evidence>
<dbReference type="PROSITE" id="PS51257">
    <property type="entry name" value="PROKAR_LIPOPROTEIN"/>
    <property type="match status" value="1"/>
</dbReference>
<protein>
    <recommendedName>
        <fullName evidence="1">PrcB C-terminal domain-containing protein</fullName>
    </recommendedName>
</protein>
<comment type="caution">
    <text evidence="2">The sequence shown here is derived from an EMBL/GenBank/DDBJ whole genome shotgun (WGS) entry which is preliminary data.</text>
</comment>
<evidence type="ECO:0000259" key="1">
    <source>
        <dbReference type="Pfam" id="PF14343"/>
    </source>
</evidence>
<feature type="domain" description="PrcB C-terminal" evidence="1">
    <location>
        <begin position="76"/>
        <end position="128"/>
    </location>
</feature>
<dbReference type="AlphaFoldDB" id="A0A0A2MSW0"/>
<dbReference type="InterPro" id="IPR025748">
    <property type="entry name" value="PrcB_C_dom"/>
</dbReference>
<dbReference type="EMBL" id="JRLY01000001">
    <property type="protein sequence ID" value="KGO94568.1"/>
    <property type="molecule type" value="Genomic_DNA"/>
</dbReference>
<dbReference type="Pfam" id="PF14343">
    <property type="entry name" value="PrcB_C"/>
    <property type="match status" value="1"/>
</dbReference>
<dbReference type="OrthoDB" id="1377159at2"/>
<gene>
    <name evidence="2" type="ORF">Q766_00120</name>
</gene>
<keyword evidence="3" id="KW-1185">Reference proteome</keyword>
<dbReference type="RefSeq" id="WP_026991951.1">
    <property type="nucleotide sequence ID" value="NZ_JRLY01000001.1"/>
</dbReference>
<name>A0A0A2MSW0_9FLAO</name>
<proteinExistence type="predicted"/>